<sequence>MNSNSSFEEKAIQDLMEKLKEQQSKMNSYGAALTVEKQKRQNSEKALKFAQQRLKDLEDENEQYRIKIITNRTSTNVMSQECEDDARLDEYKHELERIREMKNDDEMRMWKALQSYKEKCEQLQQELYAEREKYTIAKYG</sequence>
<protein>
    <submittedName>
        <fullName evidence="2">Uncharacterized protein</fullName>
    </submittedName>
</protein>
<evidence type="ECO:0000313" key="2">
    <source>
        <dbReference type="EMBL" id="KAA6401270.1"/>
    </source>
</evidence>
<accession>A0A5J4X269</accession>
<gene>
    <name evidence="2" type="ORF">EZS28_003208</name>
</gene>
<evidence type="ECO:0000256" key="1">
    <source>
        <dbReference type="SAM" id="Coils"/>
    </source>
</evidence>
<comment type="caution">
    <text evidence="2">The sequence shown here is derived from an EMBL/GenBank/DDBJ whole genome shotgun (WGS) entry which is preliminary data.</text>
</comment>
<dbReference type="AlphaFoldDB" id="A0A5J4X269"/>
<name>A0A5J4X269_9EUKA</name>
<proteinExistence type="predicted"/>
<dbReference type="Proteomes" id="UP000324800">
    <property type="component" value="Unassembled WGS sequence"/>
</dbReference>
<dbReference type="EMBL" id="SNRW01000417">
    <property type="protein sequence ID" value="KAA6401270.1"/>
    <property type="molecule type" value="Genomic_DNA"/>
</dbReference>
<feature type="coiled-coil region" evidence="1">
    <location>
        <begin position="5"/>
        <end position="133"/>
    </location>
</feature>
<organism evidence="2 3">
    <name type="scientific">Streblomastix strix</name>
    <dbReference type="NCBI Taxonomy" id="222440"/>
    <lineage>
        <taxon>Eukaryota</taxon>
        <taxon>Metamonada</taxon>
        <taxon>Preaxostyla</taxon>
        <taxon>Oxymonadida</taxon>
        <taxon>Streblomastigidae</taxon>
        <taxon>Streblomastix</taxon>
    </lineage>
</organism>
<evidence type="ECO:0000313" key="3">
    <source>
        <dbReference type="Proteomes" id="UP000324800"/>
    </source>
</evidence>
<keyword evidence="1" id="KW-0175">Coiled coil</keyword>
<reference evidence="2 3" key="1">
    <citation type="submission" date="2019-03" db="EMBL/GenBank/DDBJ databases">
        <title>Single cell metagenomics reveals metabolic interactions within the superorganism composed of flagellate Streblomastix strix and complex community of Bacteroidetes bacteria on its surface.</title>
        <authorList>
            <person name="Treitli S.C."/>
            <person name="Kolisko M."/>
            <person name="Husnik F."/>
            <person name="Keeling P."/>
            <person name="Hampl V."/>
        </authorList>
    </citation>
    <scope>NUCLEOTIDE SEQUENCE [LARGE SCALE GENOMIC DNA]</scope>
    <source>
        <strain evidence="2">ST1C</strain>
    </source>
</reference>